<keyword evidence="1" id="KW-0812">Transmembrane</keyword>
<keyword evidence="1" id="KW-0472">Membrane</keyword>
<keyword evidence="1" id="KW-1133">Transmembrane helix</keyword>
<accession>A0A4R9A5B0</accession>
<reference evidence="3 4" key="1">
    <citation type="submission" date="2019-03" db="EMBL/GenBank/DDBJ databases">
        <title>Genomics of glacier-inhabiting Cryobacterium strains.</title>
        <authorList>
            <person name="Liu Q."/>
            <person name="Xin Y.-H."/>
        </authorList>
    </citation>
    <scope>NUCLEOTIDE SEQUENCE [LARGE SCALE GENOMIC DNA]</scope>
    <source>
        <strain evidence="3 4">Hh14</strain>
    </source>
</reference>
<gene>
    <name evidence="3" type="ORF">E3T55_06515</name>
</gene>
<sequence>MQALARLGYAVNGLLHILIAGIAIAVAVGSSSDDGGSGSADQSGALGQLAASPGGVFVLWTVVVGLTALGLWLLLSAFLLQGADPKKKWSHRASEVGKAIVYFLLAATAYTFASGGSTSSSASTSSASAQVLAAPGGVVLLVLVGLGVLAIAIYFVRKGALQKFTADLSVPSGPTGRAIVTLGVVGYIAKGVALGVVGGLIVIAAVTLDPSKSSGLDGALKALVALPYGSIILGSISIGLIAYGVYCFARAWRARL</sequence>
<evidence type="ECO:0000313" key="4">
    <source>
        <dbReference type="Proteomes" id="UP000297447"/>
    </source>
</evidence>
<name>A0A4R9A5B0_9MICO</name>
<proteinExistence type="predicted"/>
<feature type="domain" description="DUF1206" evidence="2">
    <location>
        <begin position="185"/>
        <end position="253"/>
    </location>
</feature>
<protein>
    <submittedName>
        <fullName evidence="3">DUF1206 domain-containing protein</fullName>
    </submittedName>
</protein>
<feature type="domain" description="DUF1206" evidence="2">
    <location>
        <begin position="96"/>
        <end position="160"/>
    </location>
</feature>
<feature type="transmembrane region" description="Helical" evidence="1">
    <location>
        <begin position="7"/>
        <end position="28"/>
    </location>
</feature>
<feature type="transmembrane region" description="Helical" evidence="1">
    <location>
        <begin position="178"/>
        <end position="206"/>
    </location>
</feature>
<dbReference type="OrthoDB" id="4552598at2"/>
<keyword evidence="4" id="KW-1185">Reference proteome</keyword>
<feature type="transmembrane region" description="Helical" evidence="1">
    <location>
        <begin position="100"/>
        <end position="118"/>
    </location>
</feature>
<evidence type="ECO:0000313" key="3">
    <source>
        <dbReference type="EMBL" id="TFD52302.1"/>
    </source>
</evidence>
<feature type="transmembrane region" description="Helical" evidence="1">
    <location>
        <begin position="138"/>
        <end position="157"/>
    </location>
</feature>
<dbReference type="AlphaFoldDB" id="A0A4R9A5B0"/>
<feature type="transmembrane region" description="Helical" evidence="1">
    <location>
        <begin position="226"/>
        <end position="249"/>
    </location>
</feature>
<feature type="domain" description="DUF1206" evidence="2">
    <location>
        <begin position="7"/>
        <end position="78"/>
    </location>
</feature>
<dbReference type="InterPro" id="IPR009597">
    <property type="entry name" value="DUF1206"/>
</dbReference>
<comment type="caution">
    <text evidence="3">The sequence shown here is derived from an EMBL/GenBank/DDBJ whole genome shotgun (WGS) entry which is preliminary data.</text>
</comment>
<organism evidence="3 4">
    <name type="scientific">Cryobacterium frigoriphilum</name>
    <dbReference type="NCBI Taxonomy" id="1259150"/>
    <lineage>
        <taxon>Bacteria</taxon>
        <taxon>Bacillati</taxon>
        <taxon>Actinomycetota</taxon>
        <taxon>Actinomycetes</taxon>
        <taxon>Micrococcales</taxon>
        <taxon>Microbacteriaceae</taxon>
        <taxon>Cryobacterium</taxon>
    </lineage>
</organism>
<dbReference type="Proteomes" id="UP000297447">
    <property type="component" value="Unassembled WGS sequence"/>
</dbReference>
<dbReference type="Pfam" id="PF06724">
    <property type="entry name" value="DUF1206"/>
    <property type="match status" value="3"/>
</dbReference>
<feature type="transmembrane region" description="Helical" evidence="1">
    <location>
        <begin position="57"/>
        <end position="80"/>
    </location>
</feature>
<evidence type="ECO:0000256" key="1">
    <source>
        <dbReference type="SAM" id="Phobius"/>
    </source>
</evidence>
<dbReference type="EMBL" id="SOHE01000029">
    <property type="protein sequence ID" value="TFD52302.1"/>
    <property type="molecule type" value="Genomic_DNA"/>
</dbReference>
<evidence type="ECO:0000259" key="2">
    <source>
        <dbReference type="Pfam" id="PF06724"/>
    </source>
</evidence>